<proteinExistence type="predicted"/>
<feature type="coiled-coil region" evidence="1">
    <location>
        <begin position="115"/>
        <end position="149"/>
    </location>
</feature>
<sequence>MSSTVATDGYSSAGNSPVDVTASLAVVGPISAGPPAALIDFNEALLTSPINVLAGHCWVGYSIFPARHLLEAQSVRDRAVTYLYNMVTRNQGLLEDYCREAESTKCAFEEATVVVERNAKAMEELRVHLSDMEAENSTLQARIFSAEQAIEHKNLLMRNAHVTISRLAAFGVQLSRASIVNILPDVEDVICHIIFTMGAAGDDLRDCHGHIPEPLCESLEWVVELNRFLGQAKKMSEELSGAVPRDFLCWIPTNVEMPLLREQMVSSNAMPQRPIAPFRILSNSFVTPALPEYQDANLDGPETIDVDADEDGDEFIYPAPEKKRVQFSPWIVVH</sequence>
<reference evidence="2 3" key="1">
    <citation type="submission" date="2024-02" db="EMBL/GenBank/DDBJ databases">
        <title>A draft genome for the cacao thread blight pathogen Marasmius crinis-equi.</title>
        <authorList>
            <person name="Cohen S.P."/>
            <person name="Baruah I.K."/>
            <person name="Amoako-Attah I."/>
            <person name="Bukari Y."/>
            <person name="Meinhardt L.W."/>
            <person name="Bailey B.A."/>
        </authorList>
    </citation>
    <scope>NUCLEOTIDE SEQUENCE [LARGE SCALE GENOMIC DNA]</scope>
    <source>
        <strain evidence="2 3">GH-76</strain>
    </source>
</reference>
<evidence type="ECO:0000313" key="3">
    <source>
        <dbReference type="Proteomes" id="UP001465976"/>
    </source>
</evidence>
<name>A0ABR3EW55_9AGAR</name>
<evidence type="ECO:0000256" key="1">
    <source>
        <dbReference type="SAM" id="Coils"/>
    </source>
</evidence>
<accession>A0ABR3EW55</accession>
<protein>
    <submittedName>
        <fullName evidence="2">Uncharacterized protein</fullName>
    </submittedName>
</protein>
<dbReference type="EMBL" id="JBAHYK010001661">
    <property type="protein sequence ID" value="KAL0567151.1"/>
    <property type="molecule type" value="Genomic_DNA"/>
</dbReference>
<gene>
    <name evidence="2" type="ORF">V5O48_014840</name>
</gene>
<dbReference type="Proteomes" id="UP001465976">
    <property type="component" value="Unassembled WGS sequence"/>
</dbReference>
<keyword evidence="1" id="KW-0175">Coiled coil</keyword>
<keyword evidence="3" id="KW-1185">Reference proteome</keyword>
<organism evidence="2 3">
    <name type="scientific">Marasmius crinis-equi</name>
    <dbReference type="NCBI Taxonomy" id="585013"/>
    <lineage>
        <taxon>Eukaryota</taxon>
        <taxon>Fungi</taxon>
        <taxon>Dikarya</taxon>
        <taxon>Basidiomycota</taxon>
        <taxon>Agaricomycotina</taxon>
        <taxon>Agaricomycetes</taxon>
        <taxon>Agaricomycetidae</taxon>
        <taxon>Agaricales</taxon>
        <taxon>Marasmiineae</taxon>
        <taxon>Marasmiaceae</taxon>
        <taxon>Marasmius</taxon>
    </lineage>
</organism>
<evidence type="ECO:0000313" key="2">
    <source>
        <dbReference type="EMBL" id="KAL0567151.1"/>
    </source>
</evidence>
<comment type="caution">
    <text evidence="2">The sequence shown here is derived from an EMBL/GenBank/DDBJ whole genome shotgun (WGS) entry which is preliminary data.</text>
</comment>